<proteinExistence type="predicted"/>
<feature type="domain" description="WD-like" evidence="2">
    <location>
        <begin position="128"/>
        <end position="241"/>
    </location>
</feature>
<sequence length="242" mass="25533">MFSTSFNFAAIVLGLASVRVALATPAPAPVKQFATDGGVIVSHTAADYFPHALSDLSAWDVSTRFTGYNSTMEAWLTSIDPHSGATDEEKAQALTSVAYAKPFNAADKDMTGDMQALLDAVAGKATSKEMSLEERDSTFTVSTSHIVVWHTCAAFFSCVSGASCSFNLQVGQAPRSQCENQGGQNCCISWSTYNVQVGFFSTTWTTCNQEVNNDGDSSASCEGKSSTQGGDVCLSNRATGCT</sequence>
<dbReference type="EMBL" id="JAWWNJ010000007">
    <property type="protein sequence ID" value="KAK7052163.1"/>
    <property type="molecule type" value="Genomic_DNA"/>
</dbReference>
<keyword evidence="4" id="KW-1185">Reference proteome</keyword>
<evidence type="ECO:0000259" key="2">
    <source>
        <dbReference type="Pfam" id="PF20493"/>
    </source>
</evidence>
<dbReference type="AlphaFoldDB" id="A0AAW0DLT7"/>
<gene>
    <name evidence="3" type="ORF">R3P38DRAFT_2762583</name>
</gene>
<evidence type="ECO:0000313" key="4">
    <source>
        <dbReference type="Proteomes" id="UP001362999"/>
    </source>
</evidence>
<reference evidence="3 4" key="1">
    <citation type="journal article" date="2024" name="J Genomics">
        <title>Draft genome sequencing and assembly of Favolaschia claudopus CIRM-BRFM 2984 isolated from oak limbs.</title>
        <authorList>
            <person name="Navarro D."/>
            <person name="Drula E."/>
            <person name="Chaduli D."/>
            <person name="Cazenave R."/>
            <person name="Ahrendt S."/>
            <person name="Wang J."/>
            <person name="Lipzen A."/>
            <person name="Daum C."/>
            <person name="Barry K."/>
            <person name="Grigoriev I.V."/>
            <person name="Favel A."/>
            <person name="Rosso M.N."/>
            <person name="Martin F."/>
        </authorList>
    </citation>
    <scope>NUCLEOTIDE SEQUENCE [LARGE SCALE GENOMIC DNA]</scope>
    <source>
        <strain evidence="3 4">CIRM-BRFM 2984</strain>
    </source>
</reference>
<evidence type="ECO:0000313" key="3">
    <source>
        <dbReference type="EMBL" id="KAK7052163.1"/>
    </source>
</evidence>
<keyword evidence="1" id="KW-0732">Signal</keyword>
<dbReference type="InterPro" id="IPR046925">
    <property type="entry name" value="WD-like_fungi"/>
</dbReference>
<comment type="caution">
    <text evidence="3">The sequence shown here is derived from an EMBL/GenBank/DDBJ whole genome shotgun (WGS) entry which is preliminary data.</text>
</comment>
<dbReference type="Pfam" id="PF20493">
    <property type="entry name" value="WD-like_fungi"/>
    <property type="match status" value="1"/>
</dbReference>
<feature type="signal peptide" evidence="1">
    <location>
        <begin position="1"/>
        <end position="23"/>
    </location>
</feature>
<accession>A0AAW0DLT7</accession>
<dbReference type="Proteomes" id="UP001362999">
    <property type="component" value="Unassembled WGS sequence"/>
</dbReference>
<protein>
    <recommendedName>
        <fullName evidence="2">WD-like domain-containing protein</fullName>
    </recommendedName>
</protein>
<name>A0AAW0DLT7_9AGAR</name>
<feature type="chain" id="PRO_5044024377" description="WD-like domain-containing protein" evidence="1">
    <location>
        <begin position="24"/>
        <end position="242"/>
    </location>
</feature>
<evidence type="ECO:0000256" key="1">
    <source>
        <dbReference type="SAM" id="SignalP"/>
    </source>
</evidence>
<organism evidence="3 4">
    <name type="scientific">Favolaschia claudopus</name>
    <dbReference type="NCBI Taxonomy" id="2862362"/>
    <lineage>
        <taxon>Eukaryota</taxon>
        <taxon>Fungi</taxon>
        <taxon>Dikarya</taxon>
        <taxon>Basidiomycota</taxon>
        <taxon>Agaricomycotina</taxon>
        <taxon>Agaricomycetes</taxon>
        <taxon>Agaricomycetidae</taxon>
        <taxon>Agaricales</taxon>
        <taxon>Marasmiineae</taxon>
        <taxon>Mycenaceae</taxon>
        <taxon>Favolaschia</taxon>
    </lineage>
</organism>